<feature type="compositionally biased region" description="Low complexity" evidence="10">
    <location>
        <begin position="125"/>
        <end position="157"/>
    </location>
</feature>
<dbReference type="Gene3D" id="3.30.1150.10">
    <property type="match status" value="1"/>
</dbReference>
<dbReference type="InterPro" id="IPR037682">
    <property type="entry name" value="TonB_C"/>
</dbReference>
<dbReference type="NCBIfam" id="TIGR01352">
    <property type="entry name" value="tonB_Cterm"/>
    <property type="match status" value="1"/>
</dbReference>
<dbReference type="PROSITE" id="PS52015">
    <property type="entry name" value="TONB_CTD"/>
    <property type="match status" value="1"/>
</dbReference>
<evidence type="ECO:0000256" key="2">
    <source>
        <dbReference type="ARBA" id="ARBA00006555"/>
    </source>
</evidence>
<evidence type="ECO:0000256" key="10">
    <source>
        <dbReference type="SAM" id="MobiDB-lite"/>
    </source>
</evidence>
<keyword evidence="3" id="KW-0813">Transport</keyword>
<keyword evidence="6" id="KW-0812">Transmembrane</keyword>
<evidence type="ECO:0000256" key="9">
    <source>
        <dbReference type="ARBA" id="ARBA00023136"/>
    </source>
</evidence>
<evidence type="ECO:0000256" key="5">
    <source>
        <dbReference type="ARBA" id="ARBA00022519"/>
    </source>
</evidence>
<keyword evidence="5" id="KW-0997">Cell inner membrane</keyword>
<evidence type="ECO:0000256" key="4">
    <source>
        <dbReference type="ARBA" id="ARBA00022475"/>
    </source>
</evidence>
<feature type="compositionally biased region" description="Gly residues" evidence="10">
    <location>
        <begin position="158"/>
        <end position="177"/>
    </location>
</feature>
<dbReference type="Proteomes" id="UP000832011">
    <property type="component" value="Chromosome"/>
</dbReference>
<feature type="region of interest" description="Disordered" evidence="10">
    <location>
        <begin position="48"/>
        <end position="205"/>
    </location>
</feature>
<keyword evidence="9" id="KW-0472">Membrane</keyword>
<keyword evidence="8" id="KW-1133">Transmembrane helix</keyword>
<dbReference type="PANTHER" id="PTHR33446:SF2">
    <property type="entry name" value="PROTEIN TONB"/>
    <property type="match status" value="1"/>
</dbReference>
<dbReference type="RefSeq" id="WP_159061378.1">
    <property type="nucleotide sequence ID" value="NZ_CABKVG010000006.1"/>
</dbReference>
<comment type="subcellular location">
    <subcellularLocation>
        <location evidence="1">Cell inner membrane</location>
        <topology evidence="1">Single-pass membrane protein</topology>
        <orientation evidence="1">Periplasmic side</orientation>
    </subcellularLocation>
</comment>
<evidence type="ECO:0000256" key="7">
    <source>
        <dbReference type="ARBA" id="ARBA00022927"/>
    </source>
</evidence>
<sequence>MKKNTHFALTITAVSLLHIAGIWALSNFEDKPAELVAPQEELTFVELSSGAPAAAAAPTPVVQPKPEPKRERPPEPEIKRTIVKKPQENTVVERKPDPKPLLKPERKPEPERKPDRQPEQKPEQRQQPANNQALASNNQSKGNSPQGTGNSNNSSGKGSDGNKGGGDGKGAGGGSGDGPTTSVKIAGSDSCLRPDYPQESIDKGESGVARVRWVVGADGGIISVEVVGSSGSARLDKAALRKAKTCKFKPAMKGGVPVQNAYSRPYTFKINK</sequence>
<proteinExistence type="inferred from homology"/>
<evidence type="ECO:0000256" key="3">
    <source>
        <dbReference type="ARBA" id="ARBA00022448"/>
    </source>
</evidence>
<evidence type="ECO:0000256" key="1">
    <source>
        <dbReference type="ARBA" id="ARBA00004383"/>
    </source>
</evidence>
<evidence type="ECO:0000313" key="13">
    <source>
        <dbReference type="Proteomes" id="UP000832011"/>
    </source>
</evidence>
<dbReference type="PANTHER" id="PTHR33446">
    <property type="entry name" value="PROTEIN TONB-RELATED"/>
    <property type="match status" value="1"/>
</dbReference>
<evidence type="ECO:0000256" key="8">
    <source>
        <dbReference type="ARBA" id="ARBA00022989"/>
    </source>
</evidence>
<gene>
    <name evidence="12" type="ORF">LVJ82_07940</name>
</gene>
<dbReference type="InterPro" id="IPR006260">
    <property type="entry name" value="TonB/TolA_C"/>
</dbReference>
<dbReference type="Pfam" id="PF03544">
    <property type="entry name" value="TonB_C"/>
    <property type="match status" value="1"/>
</dbReference>
<dbReference type="SUPFAM" id="SSF74653">
    <property type="entry name" value="TolA/TonB C-terminal domain"/>
    <property type="match status" value="1"/>
</dbReference>
<protein>
    <submittedName>
        <fullName evidence="12">Energy transducer TonB</fullName>
    </submittedName>
</protein>
<keyword evidence="7" id="KW-0653">Protein transport</keyword>
<dbReference type="InterPro" id="IPR051045">
    <property type="entry name" value="TonB-dependent_transducer"/>
</dbReference>
<name>A0ABY4E547_9NEIS</name>
<keyword evidence="13" id="KW-1185">Reference proteome</keyword>
<dbReference type="EMBL" id="CP091511">
    <property type="protein sequence ID" value="UOO90880.1"/>
    <property type="molecule type" value="Genomic_DNA"/>
</dbReference>
<evidence type="ECO:0000259" key="11">
    <source>
        <dbReference type="PROSITE" id="PS52015"/>
    </source>
</evidence>
<organism evidence="12 13">
    <name type="scientific">Vitreoscilla massiliensis</name>
    <dbReference type="NCBI Taxonomy" id="1689272"/>
    <lineage>
        <taxon>Bacteria</taxon>
        <taxon>Pseudomonadati</taxon>
        <taxon>Pseudomonadota</taxon>
        <taxon>Betaproteobacteria</taxon>
        <taxon>Neisseriales</taxon>
        <taxon>Neisseriaceae</taxon>
        <taxon>Vitreoscilla</taxon>
    </lineage>
</organism>
<reference evidence="12 13" key="1">
    <citation type="journal article" date="2022" name="Res Sq">
        <title>Evolution of multicellular longitudinally dividing oral cavity symbionts (Neisseriaceae).</title>
        <authorList>
            <person name="Nyongesa S."/>
            <person name="Weber P."/>
            <person name="Bernet E."/>
            <person name="Pullido F."/>
            <person name="Nieckarz M."/>
            <person name="Delaby M."/>
            <person name="Nieves C."/>
            <person name="Viehboeck T."/>
            <person name="Krause N."/>
            <person name="Rivera-Millot A."/>
            <person name="Nakamura A."/>
            <person name="Vischer N."/>
            <person name="VanNieuwenhze M."/>
            <person name="Brun Y."/>
            <person name="Cava F."/>
            <person name="Bulgheresi S."/>
            <person name="Veyrier F."/>
        </authorList>
    </citation>
    <scope>NUCLEOTIDE SEQUENCE [LARGE SCALE GENOMIC DNA]</scope>
    <source>
        <strain evidence="12 13">SN4</strain>
    </source>
</reference>
<accession>A0ABY4E547</accession>
<comment type="similarity">
    <text evidence="2">Belongs to the TonB family.</text>
</comment>
<feature type="compositionally biased region" description="Basic and acidic residues" evidence="10">
    <location>
        <begin position="66"/>
        <end position="124"/>
    </location>
</feature>
<feature type="domain" description="TonB C-terminal" evidence="11">
    <location>
        <begin position="181"/>
        <end position="272"/>
    </location>
</feature>
<keyword evidence="4" id="KW-1003">Cell membrane</keyword>
<evidence type="ECO:0000256" key="6">
    <source>
        <dbReference type="ARBA" id="ARBA00022692"/>
    </source>
</evidence>
<evidence type="ECO:0000313" key="12">
    <source>
        <dbReference type="EMBL" id="UOO90880.1"/>
    </source>
</evidence>